<reference evidence="2 3" key="1">
    <citation type="submission" date="2016-11" db="EMBL/GenBank/DDBJ databases">
        <authorList>
            <person name="Varghese N."/>
            <person name="Submissions S."/>
        </authorList>
    </citation>
    <scope>NUCLEOTIDE SEQUENCE [LARGE SCALE GENOMIC DNA]</scope>
    <source>
        <strain evidence="2 3">DSM 29341</strain>
    </source>
</reference>
<dbReference type="PANTHER" id="PTHR41252">
    <property type="entry name" value="BLR2505 PROTEIN"/>
    <property type="match status" value="1"/>
</dbReference>
<keyword evidence="3" id="KW-1185">Reference proteome</keyword>
<dbReference type="Proteomes" id="UP000325134">
    <property type="component" value="Unassembled WGS sequence"/>
</dbReference>
<dbReference type="InterPro" id="IPR037401">
    <property type="entry name" value="SnoaL-like"/>
</dbReference>
<dbReference type="Gene3D" id="3.10.450.50">
    <property type="match status" value="1"/>
</dbReference>
<gene>
    <name evidence="2" type="ORF">SAMN05444279_101178</name>
</gene>
<dbReference type="Pfam" id="PF12680">
    <property type="entry name" value="SnoaL_2"/>
    <property type="match status" value="1"/>
</dbReference>
<evidence type="ECO:0000313" key="2">
    <source>
        <dbReference type="EMBL" id="SHE33159.1"/>
    </source>
</evidence>
<protein>
    <recommendedName>
        <fullName evidence="1">SnoaL-like domain-containing protein</fullName>
    </recommendedName>
</protein>
<feature type="domain" description="SnoaL-like" evidence="1">
    <location>
        <begin position="11"/>
        <end position="123"/>
    </location>
</feature>
<name>A0A1M4SLV7_9RHOB</name>
<organism evidence="2 3">
    <name type="scientific">Ruegeria intermedia</name>
    <dbReference type="NCBI Taxonomy" id="996115"/>
    <lineage>
        <taxon>Bacteria</taxon>
        <taxon>Pseudomonadati</taxon>
        <taxon>Pseudomonadota</taxon>
        <taxon>Alphaproteobacteria</taxon>
        <taxon>Rhodobacterales</taxon>
        <taxon>Roseobacteraceae</taxon>
        <taxon>Ruegeria</taxon>
    </lineage>
</organism>
<dbReference type="RefSeq" id="WP_149774176.1">
    <property type="nucleotide sequence ID" value="NZ_FQVK01000001.1"/>
</dbReference>
<dbReference type="OrthoDB" id="7707694at2"/>
<dbReference type="SUPFAM" id="SSF54427">
    <property type="entry name" value="NTF2-like"/>
    <property type="match status" value="1"/>
</dbReference>
<evidence type="ECO:0000313" key="3">
    <source>
        <dbReference type="Proteomes" id="UP000325134"/>
    </source>
</evidence>
<sequence length="138" mass="15432">MNALSNAAKLREAYARWNETKGSDLSMWDDYTTEDLCIRSLADGKNGLDFSCARNGRDQMHQYLKELTDAFEMVHWTLNDTIAQDDRVVGVGVTAWTHRASGQTVETPVVVICSFRGARVCEYQEFYDTAALAAVVGQ</sequence>
<evidence type="ECO:0000259" key="1">
    <source>
        <dbReference type="Pfam" id="PF12680"/>
    </source>
</evidence>
<dbReference type="InterPro" id="IPR032710">
    <property type="entry name" value="NTF2-like_dom_sf"/>
</dbReference>
<dbReference type="AlphaFoldDB" id="A0A1M4SLV7"/>
<proteinExistence type="predicted"/>
<dbReference type="EMBL" id="FQVK01000001">
    <property type="protein sequence ID" value="SHE33159.1"/>
    <property type="molecule type" value="Genomic_DNA"/>
</dbReference>
<accession>A0A1M4SLV7</accession>
<dbReference type="PANTHER" id="PTHR41252:SF1">
    <property type="entry name" value="BLR2505 PROTEIN"/>
    <property type="match status" value="1"/>
</dbReference>